<name>A0A7J9PLA4_METMI</name>
<evidence type="ECO:0000313" key="3">
    <source>
        <dbReference type="Proteomes" id="UP000567099"/>
    </source>
</evidence>
<proteinExistence type="predicted"/>
<gene>
    <name evidence="2" type="ORF">HNP94_000995</name>
</gene>
<feature type="transmembrane region" description="Helical" evidence="1">
    <location>
        <begin position="7"/>
        <end position="31"/>
    </location>
</feature>
<dbReference type="EMBL" id="JACDUO010000001">
    <property type="protein sequence ID" value="MBA2863995.1"/>
    <property type="molecule type" value="Genomic_DNA"/>
</dbReference>
<feature type="transmembrane region" description="Helical" evidence="1">
    <location>
        <begin position="51"/>
        <end position="70"/>
    </location>
</feature>
<dbReference type="Proteomes" id="UP000567099">
    <property type="component" value="Unassembled WGS sequence"/>
</dbReference>
<dbReference type="RefSeq" id="WP_181504979.1">
    <property type="nucleotide sequence ID" value="NZ_JACDUO010000001.1"/>
</dbReference>
<dbReference type="AlphaFoldDB" id="A0A7J9PLA4"/>
<organism evidence="2 3">
    <name type="scientific">Methanococcus maripaludis</name>
    <name type="common">Methanococcus deltae</name>
    <dbReference type="NCBI Taxonomy" id="39152"/>
    <lineage>
        <taxon>Archaea</taxon>
        <taxon>Methanobacteriati</taxon>
        <taxon>Methanobacteriota</taxon>
        <taxon>Methanomada group</taxon>
        <taxon>Methanococci</taxon>
        <taxon>Methanococcales</taxon>
        <taxon>Methanococcaceae</taxon>
        <taxon>Methanococcus</taxon>
    </lineage>
</organism>
<comment type="caution">
    <text evidence="2">The sequence shown here is derived from an EMBL/GenBank/DDBJ whole genome shotgun (WGS) entry which is preliminary data.</text>
</comment>
<protein>
    <submittedName>
        <fullName evidence="2">Mg2+ and Co2+ transporter CorA</fullName>
    </submittedName>
</protein>
<evidence type="ECO:0000256" key="1">
    <source>
        <dbReference type="SAM" id="Phobius"/>
    </source>
</evidence>
<accession>A0A7J9PLA4</accession>
<keyword evidence="1" id="KW-0812">Transmembrane</keyword>
<evidence type="ECO:0000313" key="2">
    <source>
        <dbReference type="EMBL" id="MBA2863995.1"/>
    </source>
</evidence>
<reference evidence="2 3" key="1">
    <citation type="submission" date="2020-07" db="EMBL/GenBank/DDBJ databases">
        <title>Genomic Encyclopedia of Type Strains, Phase IV (KMG-V): Genome sequencing to study the core and pangenomes of soil and plant-associated prokaryotes.</title>
        <authorList>
            <person name="Whitman W."/>
        </authorList>
    </citation>
    <scope>NUCLEOTIDE SEQUENCE [LARGE SCALE GENOMIC DNA]</scope>
    <source>
        <strain evidence="2 3">C13</strain>
    </source>
</reference>
<keyword evidence="1" id="KW-0472">Membrane</keyword>
<sequence length="80" mass="8910">MAGFPSINALVELFSVSIIFFIMTGVFLIFYNINVINGIWPELTSLLHTCWYLFVVVIIIGIAVAYILAVQRGDTISGLR</sequence>
<keyword evidence="1" id="KW-1133">Transmembrane helix</keyword>